<keyword evidence="1" id="KW-0812">Transmembrane</keyword>
<dbReference type="RefSeq" id="WP_124390815.1">
    <property type="nucleotide sequence ID" value="NZ_BHYM01000017.1"/>
</dbReference>
<evidence type="ECO:0000313" key="3">
    <source>
        <dbReference type="Proteomes" id="UP000287519"/>
    </source>
</evidence>
<dbReference type="Proteomes" id="UP000287519">
    <property type="component" value="Unassembled WGS sequence"/>
</dbReference>
<evidence type="ECO:0000313" key="2">
    <source>
        <dbReference type="EMBL" id="GCE38210.1"/>
    </source>
</evidence>
<proteinExistence type="predicted"/>
<keyword evidence="3" id="KW-1185">Reference proteome</keyword>
<dbReference type="OrthoDB" id="9924428at2"/>
<name>A0A402C3L0_RHOWR</name>
<keyword evidence="1" id="KW-1133">Transmembrane helix</keyword>
<accession>A0A402C3L0</accession>
<dbReference type="EMBL" id="BHYM01000017">
    <property type="protein sequence ID" value="GCE38210.1"/>
    <property type="molecule type" value="Genomic_DNA"/>
</dbReference>
<evidence type="ECO:0000256" key="1">
    <source>
        <dbReference type="SAM" id="Phobius"/>
    </source>
</evidence>
<organism evidence="2 3">
    <name type="scientific">Rhodococcus wratislaviensis</name>
    <name type="common">Tsukamurella wratislaviensis</name>
    <dbReference type="NCBI Taxonomy" id="44752"/>
    <lineage>
        <taxon>Bacteria</taxon>
        <taxon>Bacillati</taxon>
        <taxon>Actinomycetota</taxon>
        <taxon>Actinomycetes</taxon>
        <taxon>Mycobacteriales</taxon>
        <taxon>Nocardiaceae</taxon>
        <taxon>Rhodococcus</taxon>
    </lineage>
</organism>
<gene>
    <name evidence="2" type="ORF">Rhow_001249</name>
</gene>
<reference evidence="2 3" key="1">
    <citation type="submission" date="2018-11" db="EMBL/GenBank/DDBJ databases">
        <title>Microbial catabolism of amino acid.</title>
        <authorList>
            <person name="Hibi M."/>
            <person name="Ogawa J."/>
        </authorList>
    </citation>
    <scope>NUCLEOTIDE SEQUENCE [LARGE SCALE GENOMIC DNA]</scope>
    <source>
        <strain evidence="2 3">C31-06</strain>
    </source>
</reference>
<protein>
    <submittedName>
        <fullName evidence="2">Uncharacterized protein</fullName>
    </submittedName>
</protein>
<sequence>MQWAFIAAAGACAVLYLVFDAWWWFLAMVFAAGAVVVAIFHLRVVRKGLKASRAFRAVSSTDPQKREG</sequence>
<feature type="transmembrane region" description="Helical" evidence="1">
    <location>
        <begin position="23"/>
        <end position="45"/>
    </location>
</feature>
<keyword evidence="1" id="KW-0472">Membrane</keyword>
<comment type="caution">
    <text evidence="2">The sequence shown here is derived from an EMBL/GenBank/DDBJ whole genome shotgun (WGS) entry which is preliminary data.</text>
</comment>
<dbReference type="AlphaFoldDB" id="A0A402C3L0"/>